<dbReference type="InterPro" id="IPR024624">
    <property type="entry name" value="Pyridox_Oxase_Alr4036_FMN-bd"/>
</dbReference>
<keyword evidence="5" id="KW-0999">Mitochondrion inner membrane</keyword>
<dbReference type="Gene3D" id="3.30.160.190">
    <property type="entry name" value="atu1810 like domain"/>
    <property type="match status" value="1"/>
</dbReference>
<dbReference type="PANTHER" id="PTHR28243:SF1">
    <property type="entry name" value="PYRIDOXAMINE 5'-PHOSPHATE OXIDASE ALR4036 FAMILY FMN-BINDING DOMAIN-CONTAINING PROTEIN"/>
    <property type="match status" value="1"/>
</dbReference>
<comment type="caution">
    <text evidence="12">The sequence shown here is derived from an EMBL/GenBank/DDBJ whole genome shotgun (WGS) entry which is preliminary data.</text>
</comment>
<keyword evidence="9" id="KW-0472">Membrane</keyword>
<dbReference type="EMBL" id="VIBQ01000076">
    <property type="protein sequence ID" value="KAB8627225.1"/>
    <property type="molecule type" value="Genomic_DNA"/>
</dbReference>
<evidence type="ECO:0000313" key="12">
    <source>
        <dbReference type="EMBL" id="KAB8627225.1"/>
    </source>
</evidence>
<dbReference type="InterPro" id="IPR038532">
    <property type="entry name" value="NDUFS4-like_sf"/>
</dbReference>
<keyword evidence="7" id="KW-0249">Electron transport</keyword>
<dbReference type="Pfam" id="PF04800">
    <property type="entry name" value="NDUS4"/>
    <property type="match status" value="1"/>
</dbReference>
<keyword evidence="13" id="KW-1185">Reference proteome</keyword>
<dbReference type="GO" id="GO:0005743">
    <property type="term" value="C:mitochondrial inner membrane"/>
    <property type="evidence" value="ECO:0007669"/>
    <property type="project" value="UniProtKB-SubCell"/>
</dbReference>
<protein>
    <recommendedName>
        <fullName evidence="11">Pyridoxamine 5'-phosphate oxidase Alr4036 family FMN-binding domain-containing protein</fullName>
    </recommendedName>
</protein>
<evidence type="ECO:0000256" key="2">
    <source>
        <dbReference type="ARBA" id="ARBA00005882"/>
    </source>
</evidence>
<evidence type="ECO:0000256" key="6">
    <source>
        <dbReference type="ARBA" id="ARBA00022946"/>
    </source>
</evidence>
<dbReference type="GO" id="GO:0010181">
    <property type="term" value="F:FMN binding"/>
    <property type="evidence" value="ECO:0007669"/>
    <property type="project" value="InterPro"/>
</dbReference>
<organism evidence="12 13">
    <name type="scientific">Carpinus fangiana</name>
    <dbReference type="NCBI Taxonomy" id="176857"/>
    <lineage>
        <taxon>Eukaryota</taxon>
        <taxon>Viridiplantae</taxon>
        <taxon>Streptophyta</taxon>
        <taxon>Embryophyta</taxon>
        <taxon>Tracheophyta</taxon>
        <taxon>Spermatophyta</taxon>
        <taxon>Magnoliopsida</taxon>
        <taxon>eudicotyledons</taxon>
        <taxon>Gunneridae</taxon>
        <taxon>Pentapetalae</taxon>
        <taxon>rosids</taxon>
        <taxon>fabids</taxon>
        <taxon>Fagales</taxon>
        <taxon>Betulaceae</taxon>
        <taxon>Carpinus</taxon>
    </lineage>
</organism>
<evidence type="ECO:0000256" key="4">
    <source>
        <dbReference type="ARBA" id="ARBA00022660"/>
    </source>
</evidence>
<feature type="region of interest" description="Disordered" evidence="10">
    <location>
        <begin position="446"/>
        <end position="470"/>
    </location>
</feature>
<sequence length="527" mass="58551">MPSAAPRKTVQDEGPKAAYPFTAPTEPAKVPAPSRPVDRPGPVNDSSEIISSELDDSSAYGTPDYYAVADYRSHPFSPVPRRVLDGSEDIGSTPAAVTSGAPTELQARTVRIYKPVKTATQSGDWHGHSWKMDWDILQKGHRWENPLMGWQSSSDFMQGTKLNFASKEDAIRFAEKQGYEYFVQEPNERKRIPKAYASQFLHTPGKLKTIRTKIEVSPAAKIATLPTLRLAALRRILSPSTTPHSARSTASMSSSTQHVARPKAPAPWKELFIAHTSKQHMESPEFVLSTVHTAPADSPVPYVPRARYCIYRGMWAELPPNEHNTAPTNARIFASDMPTFTTDVRMDKVPELFGSSGGHATDVAQAQGSGGGGPVEAVWWVKDAGTQWRVKGEAFVVAPDIEGDDAAESSGVRTVKSEIGKRMYFQQDAEGKEGDWSWNTELTGHFGSFKQPSPGKPVSEPYNEQEEKMGEKVTTLDDSVARRNFRVVIIRPREVEKTVLTDPDHSRRYRYTWNVDALQWDTVETWP</sequence>
<evidence type="ECO:0000313" key="13">
    <source>
        <dbReference type="Proteomes" id="UP000327013"/>
    </source>
</evidence>
<keyword evidence="8" id="KW-0496">Mitochondrion</keyword>
<accession>A0A5N6L2U3</accession>
<evidence type="ECO:0000256" key="3">
    <source>
        <dbReference type="ARBA" id="ARBA00022448"/>
    </source>
</evidence>
<feature type="domain" description="Pyridoxamine 5'-phosphate oxidase Alr4036 family FMN-binding" evidence="11">
    <location>
        <begin position="266"/>
        <end position="397"/>
    </location>
</feature>
<reference evidence="12 13" key="1">
    <citation type="submission" date="2019-06" db="EMBL/GenBank/DDBJ databases">
        <title>A chromosomal-level reference genome of Carpinus fangiana (Coryloideae, Betulaceae).</title>
        <authorList>
            <person name="Yang X."/>
            <person name="Wang Z."/>
            <person name="Zhang L."/>
            <person name="Hao G."/>
            <person name="Liu J."/>
            <person name="Yang Y."/>
        </authorList>
    </citation>
    <scope>NUCLEOTIDE SEQUENCE [LARGE SCALE GENOMIC DNA]</scope>
    <source>
        <strain evidence="12">Cfa_2016G</strain>
        <tissue evidence="12">Leaf</tissue>
    </source>
</reference>
<feature type="region of interest" description="Disordered" evidence="10">
    <location>
        <begin position="1"/>
        <end position="60"/>
    </location>
</feature>
<evidence type="ECO:0000256" key="1">
    <source>
        <dbReference type="ARBA" id="ARBA00004273"/>
    </source>
</evidence>
<feature type="compositionally biased region" description="Low complexity" evidence="10">
    <location>
        <begin position="239"/>
        <end position="256"/>
    </location>
</feature>
<dbReference type="AlphaFoldDB" id="A0A5N6L2U3"/>
<evidence type="ECO:0000256" key="5">
    <source>
        <dbReference type="ARBA" id="ARBA00022792"/>
    </source>
</evidence>
<dbReference type="InterPro" id="IPR006885">
    <property type="entry name" value="NADH_UbQ_FeS_4_mit-like"/>
</dbReference>
<dbReference type="GO" id="GO:0022900">
    <property type="term" value="P:electron transport chain"/>
    <property type="evidence" value="ECO:0007669"/>
    <property type="project" value="InterPro"/>
</dbReference>
<dbReference type="InterPro" id="IPR012349">
    <property type="entry name" value="Split_barrel_FMN-bd"/>
</dbReference>
<comment type="subcellular location">
    <subcellularLocation>
        <location evidence="1">Mitochondrion inner membrane</location>
    </subcellularLocation>
</comment>
<evidence type="ECO:0000256" key="8">
    <source>
        <dbReference type="ARBA" id="ARBA00023128"/>
    </source>
</evidence>
<dbReference type="SUPFAM" id="SSF50475">
    <property type="entry name" value="FMN-binding split barrel"/>
    <property type="match status" value="1"/>
</dbReference>
<name>A0A5N6L2U3_9ROSI</name>
<evidence type="ECO:0000256" key="9">
    <source>
        <dbReference type="ARBA" id="ARBA00023136"/>
    </source>
</evidence>
<dbReference type="Gene3D" id="2.30.110.10">
    <property type="entry name" value="Electron Transport, Fmn-binding Protein, Chain A"/>
    <property type="match status" value="1"/>
</dbReference>
<dbReference type="PANTHER" id="PTHR28243">
    <property type="entry name" value="AGL049CP"/>
    <property type="match status" value="1"/>
</dbReference>
<evidence type="ECO:0000256" key="7">
    <source>
        <dbReference type="ARBA" id="ARBA00022982"/>
    </source>
</evidence>
<keyword evidence="4" id="KW-0679">Respiratory chain</keyword>
<comment type="similarity">
    <text evidence="2">Belongs to the complex I NDUFS4 subunit family.</text>
</comment>
<keyword evidence="3" id="KW-0813">Transport</keyword>
<keyword evidence="6" id="KW-0809">Transit peptide</keyword>
<dbReference type="Pfam" id="PF12766">
    <property type="entry name" value="Pyridox_oxase_2"/>
    <property type="match status" value="1"/>
</dbReference>
<evidence type="ECO:0000256" key="10">
    <source>
        <dbReference type="SAM" id="MobiDB-lite"/>
    </source>
</evidence>
<dbReference type="Proteomes" id="UP000327013">
    <property type="component" value="Unassembled WGS sequence"/>
</dbReference>
<dbReference type="OrthoDB" id="1703880at2759"/>
<proteinExistence type="inferred from homology"/>
<dbReference type="FunFam" id="3.30.160.190:FF:000001">
    <property type="entry name" value="NADH-ubiquinone oxidoreductase 21 kDa subunit mitochondrial"/>
    <property type="match status" value="1"/>
</dbReference>
<feature type="region of interest" description="Disordered" evidence="10">
    <location>
        <begin position="239"/>
        <end position="259"/>
    </location>
</feature>
<gene>
    <name evidence="12" type="ORF">FH972_026058</name>
</gene>
<evidence type="ECO:0000259" key="11">
    <source>
        <dbReference type="Pfam" id="PF12766"/>
    </source>
</evidence>